<dbReference type="Proteomes" id="UP001215598">
    <property type="component" value="Unassembled WGS sequence"/>
</dbReference>
<protein>
    <submittedName>
        <fullName evidence="2">Uncharacterized protein</fullName>
    </submittedName>
</protein>
<keyword evidence="3" id="KW-1185">Reference proteome</keyword>
<comment type="caution">
    <text evidence="2">The sequence shown here is derived from an EMBL/GenBank/DDBJ whole genome shotgun (WGS) entry which is preliminary data.</text>
</comment>
<dbReference type="Gene3D" id="1.25.40.10">
    <property type="entry name" value="Tetratricopeptide repeat domain"/>
    <property type="match status" value="1"/>
</dbReference>
<organism evidence="2 3">
    <name type="scientific">Mycena metata</name>
    <dbReference type="NCBI Taxonomy" id="1033252"/>
    <lineage>
        <taxon>Eukaryota</taxon>
        <taxon>Fungi</taxon>
        <taxon>Dikarya</taxon>
        <taxon>Basidiomycota</taxon>
        <taxon>Agaricomycotina</taxon>
        <taxon>Agaricomycetes</taxon>
        <taxon>Agaricomycetidae</taxon>
        <taxon>Agaricales</taxon>
        <taxon>Marasmiineae</taxon>
        <taxon>Mycenaceae</taxon>
        <taxon>Mycena</taxon>
    </lineage>
</organism>
<proteinExistence type="predicted"/>
<dbReference type="AlphaFoldDB" id="A0AAD7DNQ0"/>
<evidence type="ECO:0000256" key="1">
    <source>
        <dbReference type="SAM" id="MobiDB-lite"/>
    </source>
</evidence>
<dbReference type="EMBL" id="JARKIB010000637">
    <property type="protein sequence ID" value="KAJ7696146.1"/>
    <property type="molecule type" value="Genomic_DNA"/>
</dbReference>
<reference evidence="2" key="1">
    <citation type="submission" date="2023-03" db="EMBL/GenBank/DDBJ databases">
        <title>Massive genome expansion in bonnet fungi (Mycena s.s.) driven by repeated elements and novel gene families across ecological guilds.</title>
        <authorList>
            <consortium name="Lawrence Berkeley National Laboratory"/>
            <person name="Harder C.B."/>
            <person name="Miyauchi S."/>
            <person name="Viragh M."/>
            <person name="Kuo A."/>
            <person name="Thoen E."/>
            <person name="Andreopoulos B."/>
            <person name="Lu D."/>
            <person name="Skrede I."/>
            <person name="Drula E."/>
            <person name="Henrissat B."/>
            <person name="Morin E."/>
            <person name="Kohler A."/>
            <person name="Barry K."/>
            <person name="LaButti K."/>
            <person name="Morin E."/>
            <person name="Salamov A."/>
            <person name="Lipzen A."/>
            <person name="Mereny Z."/>
            <person name="Hegedus B."/>
            <person name="Baldrian P."/>
            <person name="Stursova M."/>
            <person name="Weitz H."/>
            <person name="Taylor A."/>
            <person name="Grigoriev I.V."/>
            <person name="Nagy L.G."/>
            <person name="Martin F."/>
            <person name="Kauserud H."/>
        </authorList>
    </citation>
    <scope>NUCLEOTIDE SEQUENCE</scope>
    <source>
        <strain evidence="2">CBHHK182m</strain>
    </source>
</reference>
<dbReference type="SUPFAM" id="SSF48452">
    <property type="entry name" value="TPR-like"/>
    <property type="match status" value="1"/>
</dbReference>
<gene>
    <name evidence="2" type="ORF">B0H16DRAFT_843532</name>
</gene>
<dbReference type="Pfam" id="PF13374">
    <property type="entry name" value="TPR_10"/>
    <property type="match status" value="1"/>
</dbReference>
<sequence length="283" mass="31644">MAQNLRFAHSFCRLNLRQLGGMWDNGQSPQGCRKSCRIQPPRGSRSSLENNNVYSYTPSQPFQIAWRWLEGMRRPSSLPRRRYHCTRSTRRRKCGKVFVYNQEAGIGSNAFHSLSLRLAACGDLNGALPNAKRATELFRDLVALAPRHLPALARSLQNMASILWKFDRRDESVAACAEAVSILRKVVDPETYFLPALAEALDQLVTYRKVTGDVNGASAAAIEWAEVVKKSASLPCQPEFLLDETEVDSDDEDDEVGWETASEGADENLADTSLEVVLRRLAE</sequence>
<evidence type="ECO:0000313" key="3">
    <source>
        <dbReference type="Proteomes" id="UP001215598"/>
    </source>
</evidence>
<dbReference type="InterPro" id="IPR011990">
    <property type="entry name" value="TPR-like_helical_dom_sf"/>
</dbReference>
<evidence type="ECO:0000313" key="2">
    <source>
        <dbReference type="EMBL" id="KAJ7696146.1"/>
    </source>
</evidence>
<feature type="compositionally biased region" description="Acidic residues" evidence="1">
    <location>
        <begin position="243"/>
        <end position="257"/>
    </location>
</feature>
<name>A0AAD7DNQ0_9AGAR</name>
<accession>A0AAD7DNQ0</accession>
<feature type="region of interest" description="Disordered" evidence="1">
    <location>
        <begin position="26"/>
        <end position="50"/>
    </location>
</feature>
<feature type="region of interest" description="Disordered" evidence="1">
    <location>
        <begin position="243"/>
        <end position="266"/>
    </location>
</feature>